<comment type="caution">
    <text evidence="1">The sequence shown here is derived from an EMBL/GenBank/DDBJ whole genome shotgun (WGS) entry which is preliminary data.</text>
</comment>
<reference evidence="1 2" key="2">
    <citation type="submission" date="2020-08" db="EMBL/GenBank/DDBJ databases">
        <authorList>
            <person name="Partida-Martinez L."/>
            <person name="Huntemann M."/>
            <person name="Clum A."/>
            <person name="Wang J."/>
            <person name="Palaniappan K."/>
            <person name="Ritter S."/>
            <person name="Chen I.-M."/>
            <person name="Stamatis D."/>
            <person name="Reddy T."/>
            <person name="O'Malley R."/>
            <person name="Daum C."/>
            <person name="Shapiro N."/>
            <person name="Ivanova N."/>
            <person name="Kyrpides N."/>
            <person name="Woyke T."/>
        </authorList>
    </citation>
    <scope>NUCLEOTIDE SEQUENCE [LARGE SCALE GENOMIC DNA]</scope>
    <source>
        <strain evidence="1 2">AS2.23</strain>
    </source>
</reference>
<dbReference type="PANTHER" id="PTHR43301:SF3">
    <property type="entry name" value="ARABINAN ENDO-1,5-ALPHA-L-ARABINOSIDASE A-RELATED"/>
    <property type="match status" value="1"/>
</dbReference>
<sequence>MSGDFGYLFVHHVEDPDGHGEQVFFSLSEGDDPLSWRRLNGNRPVLEPTLGTGGVRDPFVVRGDGEFFVLATDLRIYGGDRVPDAAGWDAWTRHGARAVVVWRSTDLLTWSAPWLLELAPPEAGMAWAPEATFDPDTGEFTLVWSSTLFDPADPGRTGDSYSRVLTARTRDFRRVTGVEVLIDRGVAVIDTTVHRVGDAVLRVSKDDSRRPDSLKLFAEVDHGDGFRVVAERIADDLFPDVEAPVVVHDERRDRWYLLVDQFSVRPQGYLALTTDDPLSGNWRPVPAGEFSLPANTKHGGILPLRAGEWRALAAAFGV</sequence>
<organism evidence="1 2">
    <name type="scientific">Kineococcus radiotolerans</name>
    <dbReference type="NCBI Taxonomy" id="131568"/>
    <lineage>
        <taxon>Bacteria</taxon>
        <taxon>Bacillati</taxon>
        <taxon>Actinomycetota</taxon>
        <taxon>Actinomycetes</taxon>
        <taxon>Kineosporiales</taxon>
        <taxon>Kineosporiaceae</taxon>
        <taxon>Kineococcus</taxon>
    </lineage>
</organism>
<protein>
    <recommendedName>
        <fullName evidence="3">Endo-1,4-beta-xylanase</fullName>
    </recommendedName>
</protein>
<dbReference type="InterPro" id="IPR050727">
    <property type="entry name" value="GH43_arabinanases"/>
</dbReference>
<dbReference type="CDD" id="cd08983">
    <property type="entry name" value="GH43_Bt3655-like"/>
    <property type="match status" value="1"/>
</dbReference>
<proteinExistence type="predicted"/>
<dbReference type="AlphaFoldDB" id="A0A7W4XW03"/>
<name>A0A7W4XW03_KINRA</name>
<dbReference type="EMBL" id="JACHVY010000001">
    <property type="protein sequence ID" value="MBB2900526.1"/>
    <property type="molecule type" value="Genomic_DNA"/>
</dbReference>
<dbReference type="SUPFAM" id="SSF75005">
    <property type="entry name" value="Arabinanase/levansucrase/invertase"/>
    <property type="match status" value="1"/>
</dbReference>
<evidence type="ECO:0000313" key="1">
    <source>
        <dbReference type="EMBL" id="MBB2900526.1"/>
    </source>
</evidence>
<dbReference type="InterPro" id="IPR023296">
    <property type="entry name" value="Glyco_hydro_beta-prop_sf"/>
</dbReference>
<accession>A0A7W4XW03</accession>
<reference evidence="1 2" key="1">
    <citation type="submission" date="2020-08" db="EMBL/GenBank/DDBJ databases">
        <title>The Agave Microbiome: Exploring the role of microbial communities in plant adaptations to desert environments.</title>
        <authorList>
            <person name="Partida-Martinez L.P."/>
        </authorList>
    </citation>
    <scope>NUCLEOTIDE SEQUENCE [LARGE SCALE GENOMIC DNA]</scope>
    <source>
        <strain evidence="1 2">AS2.23</strain>
    </source>
</reference>
<dbReference type="RefSeq" id="WP_183390749.1">
    <property type="nucleotide sequence ID" value="NZ_JACHVY010000001.1"/>
</dbReference>
<gene>
    <name evidence="1" type="ORF">FHR75_001314</name>
</gene>
<dbReference type="Gene3D" id="2.115.10.20">
    <property type="entry name" value="Glycosyl hydrolase domain, family 43"/>
    <property type="match status" value="1"/>
</dbReference>
<evidence type="ECO:0008006" key="3">
    <source>
        <dbReference type="Google" id="ProtNLM"/>
    </source>
</evidence>
<dbReference type="Proteomes" id="UP000533269">
    <property type="component" value="Unassembled WGS sequence"/>
</dbReference>
<evidence type="ECO:0000313" key="2">
    <source>
        <dbReference type="Proteomes" id="UP000533269"/>
    </source>
</evidence>
<dbReference type="PANTHER" id="PTHR43301">
    <property type="entry name" value="ARABINAN ENDO-1,5-ALPHA-L-ARABINOSIDASE"/>
    <property type="match status" value="1"/>
</dbReference>